<dbReference type="SUPFAM" id="SSF56112">
    <property type="entry name" value="Protein kinase-like (PK-like)"/>
    <property type="match status" value="1"/>
</dbReference>
<proteinExistence type="predicted"/>
<evidence type="ECO:0000259" key="2">
    <source>
        <dbReference type="PROSITE" id="PS50011"/>
    </source>
</evidence>
<dbReference type="InterPro" id="IPR013087">
    <property type="entry name" value="Znf_C2H2_type"/>
</dbReference>
<feature type="compositionally biased region" description="Basic and acidic residues" evidence="1">
    <location>
        <begin position="355"/>
        <end position="369"/>
    </location>
</feature>
<dbReference type="Pfam" id="PF07714">
    <property type="entry name" value="PK_Tyr_Ser-Thr"/>
    <property type="match status" value="1"/>
</dbReference>
<dbReference type="AlphaFoldDB" id="A0A5C3N026"/>
<evidence type="ECO:0000256" key="1">
    <source>
        <dbReference type="SAM" id="MobiDB-lite"/>
    </source>
</evidence>
<dbReference type="InterPro" id="IPR051681">
    <property type="entry name" value="Ser/Thr_Kinases-Pseudokinases"/>
</dbReference>
<dbReference type="PROSITE" id="PS50011">
    <property type="entry name" value="PROTEIN_KINASE_DOM"/>
    <property type="match status" value="1"/>
</dbReference>
<dbReference type="PROSITE" id="PS00108">
    <property type="entry name" value="PROTEIN_KINASE_ST"/>
    <property type="match status" value="1"/>
</dbReference>
<keyword evidence="3" id="KW-0418">Kinase</keyword>
<dbReference type="PROSITE" id="PS00028">
    <property type="entry name" value="ZINC_FINGER_C2H2_1"/>
    <property type="match status" value="1"/>
</dbReference>
<keyword evidence="4" id="KW-1185">Reference proteome</keyword>
<organism evidence="3 4">
    <name type="scientific">Heliocybe sulcata</name>
    <dbReference type="NCBI Taxonomy" id="5364"/>
    <lineage>
        <taxon>Eukaryota</taxon>
        <taxon>Fungi</taxon>
        <taxon>Dikarya</taxon>
        <taxon>Basidiomycota</taxon>
        <taxon>Agaricomycotina</taxon>
        <taxon>Agaricomycetes</taxon>
        <taxon>Gloeophyllales</taxon>
        <taxon>Gloeophyllaceae</taxon>
        <taxon>Heliocybe</taxon>
    </lineage>
</organism>
<dbReference type="Proteomes" id="UP000305948">
    <property type="component" value="Unassembled WGS sequence"/>
</dbReference>
<dbReference type="OrthoDB" id="346907at2759"/>
<name>A0A5C3N026_9AGAM</name>
<dbReference type="PANTHER" id="PTHR44329">
    <property type="entry name" value="SERINE/THREONINE-PROTEIN KINASE TNNI3K-RELATED"/>
    <property type="match status" value="1"/>
</dbReference>
<dbReference type="GO" id="GO:0004674">
    <property type="term" value="F:protein serine/threonine kinase activity"/>
    <property type="evidence" value="ECO:0007669"/>
    <property type="project" value="TreeGrafter"/>
</dbReference>
<feature type="domain" description="Protein kinase" evidence="2">
    <location>
        <begin position="1"/>
        <end position="277"/>
    </location>
</feature>
<evidence type="ECO:0000313" key="4">
    <source>
        <dbReference type="Proteomes" id="UP000305948"/>
    </source>
</evidence>
<dbReference type="EMBL" id="ML213512">
    <property type="protein sequence ID" value="TFK50944.1"/>
    <property type="molecule type" value="Genomic_DNA"/>
</dbReference>
<reference evidence="3 4" key="1">
    <citation type="journal article" date="2019" name="Nat. Ecol. Evol.">
        <title>Megaphylogeny resolves global patterns of mushroom evolution.</title>
        <authorList>
            <person name="Varga T."/>
            <person name="Krizsan K."/>
            <person name="Foldi C."/>
            <person name="Dima B."/>
            <person name="Sanchez-Garcia M."/>
            <person name="Sanchez-Ramirez S."/>
            <person name="Szollosi G.J."/>
            <person name="Szarkandi J.G."/>
            <person name="Papp V."/>
            <person name="Albert L."/>
            <person name="Andreopoulos W."/>
            <person name="Angelini C."/>
            <person name="Antonin V."/>
            <person name="Barry K.W."/>
            <person name="Bougher N.L."/>
            <person name="Buchanan P."/>
            <person name="Buyck B."/>
            <person name="Bense V."/>
            <person name="Catcheside P."/>
            <person name="Chovatia M."/>
            <person name="Cooper J."/>
            <person name="Damon W."/>
            <person name="Desjardin D."/>
            <person name="Finy P."/>
            <person name="Geml J."/>
            <person name="Haridas S."/>
            <person name="Hughes K."/>
            <person name="Justo A."/>
            <person name="Karasinski D."/>
            <person name="Kautmanova I."/>
            <person name="Kiss B."/>
            <person name="Kocsube S."/>
            <person name="Kotiranta H."/>
            <person name="LaButti K.M."/>
            <person name="Lechner B.E."/>
            <person name="Liimatainen K."/>
            <person name="Lipzen A."/>
            <person name="Lukacs Z."/>
            <person name="Mihaltcheva S."/>
            <person name="Morgado L.N."/>
            <person name="Niskanen T."/>
            <person name="Noordeloos M.E."/>
            <person name="Ohm R.A."/>
            <person name="Ortiz-Santana B."/>
            <person name="Ovrebo C."/>
            <person name="Racz N."/>
            <person name="Riley R."/>
            <person name="Savchenko A."/>
            <person name="Shiryaev A."/>
            <person name="Soop K."/>
            <person name="Spirin V."/>
            <person name="Szebenyi C."/>
            <person name="Tomsovsky M."/>
            <person name="Tulloss R.E."/>
            <person name="Uehling J."/>
            <person name="Grigoriev I.V."/>
            <person name="Vagvolgyi C."/>
            <person name="Papp T."/>
            <person name="Martin F.M."/>
            <person name="Miettinen O."/>
            <person name="Hibbett D.S."/>
            <person name="Nagy L.G."/>
        </authorList>
    </citation>
    <scope>NUCLEOTIDE SEQUENCE [LARGE SCALE GENOMIC DNA]</scope>
    <source>
        <strain evidence="3 4">OMC1185</strain>
    </source>
</reference>
<protein>
    <submittedName>
        <fullName evidence="3">Kinase-like protein</fullName>
    </submittedName>
</protein>
<dbReference type="InterPro" id="IPR001245">
    <property type="entry name" value="Ser-Thr/Tyr_kinase_cat_dom"/>
</dbReference>
<accession>A0A5C3N026</accession>
<dbReference type="InterPro" id="IPR011009">
    <property type="entry name" value="Kinase-like_dom_sf"/>
</dbReference>
<dbReference type="SMART" id="SM00220">
    <property type="entry name" value="S_TKc"/>
    <property type="match status" value="1"/>
</dbReference>
<sequence>MAALTDLTGKLTQLSTYQFAVGLHCDLWKAALGDSGQLVVVKAVRTSWNSPEDLCKVQRRILREIKVLSALDHPNIIPFLGVTYGFGRAEIPSPVCPLYESGDIVQYLKRESLPTRDRFKLISQVAAGLSYLHRRGVVHGDIKGANILIGENGALLCDFGLSRILGAEGFTTQAIGGTCRWMAPELLLNDDDETLPRLTIFSDVWAFAMTVLEIMTGRRPFSDKLADVAVLLAVINGGRPYHRDYREIDDGTWTILSLCWQQKPRERLSMNMLGLFFDLAAYMKSPDQAKKMWDEASRILELSPKEQGNSGSPYGGVSYPCQWPHCQDSLPHLEYRQKHEVEHASLVPHSTTRWPEPRKVVRDGHTPGA</sequence>
<feature type="region of interest" description="Disordered" evidence="1">
    <location>
        <begin position="347"/>
        <end position="369"/>
    </location>
</feature>
<dbReference type="STRING" id="5364.A0A5C3N026"/>
<dbReference type="InterPro" id="IPR008271">
    <property type="entry name" value="Ser/Thr_kinase_AS"/>
</dbReference>
<dbReference type="Gene3D" id="1.10.510.10">
    <property type="entry name" value="Transferase(Phosphotransferase) domain 1"/>
    <property type="match status" value="1"/>
</dbReference>
<dbReference type="InterPro" id="IPR000719">
    <property type="entry name" value="Prot_kinase_dom"/>
</dbReference>
<keyword evidence="3" id="KW-0808">Transferase</keyword>
<gene>
    <name evidence="3" type="ORF">OE88DRAFT_195917</name>
</gene>
<evidence type="ECO:0000313" key="3">
    <source>
        <dbReference type="EMBL" id="TFK50944.1"/>
    </source>
</evidence>
<dbReference type="GO" id="GO:0005524">
    <property type="term" value="F:ATP binding"/>
    <property type="evidence" value="ECO:0007669"/>
    <property type="project" value="InterPro"/>
</dbReference>